<dbReference type="AlphaFoldDB" id="A0A226CX99"/>
<sequence length="558" mass="64078">MNLTSTAKIIYGNHMTSRKIIQKISYTKENPDYVIFRLDSKYLGLVNTYFLHRSEITSIFFFSTESKLYAICRFCHPSQRAIPLSEYPDGVAATQSLLRNLEYNLQGKYVEGFGLIKKFGRDLTRKKCIATIDLFEYEQSYCLLEAFSTKHNFTTERDSQNRGIVQLSNPLLKFHSFGRVIHHMRGTWHYWFNYGQVHHSYTFASVTKLISWGNLDTFLMPFDASTWACSLATVFLTVVILTASHFSIENMKKKLFWTISVILGQNEESEVKTNLKNLGYFIPIWYFVAVLLTNFYQGALFSFMTATHPPAVPTTLKEILDQRIPIFTSTPDERGSMFKDVIIVDLMESVWKDGGLLVRLKNATTHLEGGIVRVATQVVKGLSTETSSMVTSPIFVIIDNVKVMQALLVVLKGLEPSLFVKSYQQVLPFTIRSIWVGRRNVMFPIISRALAQLEESGIYGRWDKLEDLRKYRKNAESVLGHGSREYRIVVANLNADLKFEIVFAEANAVRLETVEIVFAFCSMFLFLGILSFVWEVYRDKNIGVKWDIGILRLWKYGA</sequence>
<evidence type="ECO:0000313" key="2">
    <source>
        <dbReference type="EMBL" id="OXA37390.1"/>
    </source>
</evidence>
<reference evidence="2 3" key="1">
    <citation type="submission" date="2015-12" db="EMBL/GenBank/DDBJ databases">
        <title>The genome of Folsomia candida.</title>
        <authorList>
            <person name="Faddeeva A."/>
            <person name="Derks M.F."/>
            <person name="Anvar Y."/>
            <person name="Smit S."/>
            <person name="Van Straalen N."/>
            <person name="Roelofs D."/>
        </authorList>
    </citation>
    <scope>NUCLEOTIDE SEQUENCE [LARGE SCALE GENOMIC DNA]</scope>
    <source>
        <strain evidence="2 3">VU population</strain>
        <tissue evidence="2">Whole body</tissue>
    </source>
</reference>
<feature type="transmembrane region" description="Helical" evidence="1">
    <location>
        <begin position="278"/>
        <end position="296"/>
    </location>
</feature>
<accession>A0A226CX99</accession>
<name>A0A226CX99_FOLCA</name>
<keyword evidence="1" id="KW-1133">Transmembrane helix</keyword>
<gene>
    <name evidence="2" type="ORF">Fcan01_27826</name>
</gene>
<protein>
    <submittedName>
        <fullName evidence="2">Uncharacterized protein</fullName>
    </submittedName>
</protein>
<keyword evidence="3" id="KW-1185">Reference proteome</keyword>
<evidence type="ECO:0000313" key="3">
    <source>
        <dbReference type="Proteomes" id="UP000198287"/>
    </source>
</evidence>
<keyword evidence="1" id="KW-0812">Transmembrane</keyword>
<feature type="transmembrane region" description="Helical" evidence="1">
    <location>
        <begin position="224"/>
        <end position="246"/>
    </location>
</feature>
<feature type="transmembrane region" description="Helical" evidence="1">
    <location>
        <begin position="516"/>
        <end position="537"/>
    </location>
</feature>
<evidence type="ECO:0000256" key="1">
    <source>
        <dbReference type="SAM" id="Phobius"/>
    </source>
</evidence>
<comment type="caution">
    <text evidence="2">The sequence shown here is derived from an EMBL/GenBank/DDBJ whole genome shotgun (WGS) entry which is preliminary data.</text>
</comment>
<dbReference type="Gene3D" id="1.10.287.70">
    <property type="match status" value="1"/>
</dbReference>
<keyword evidence="1" id="KW-0472">Membrane</keyword>
<proteinExistence type="predicted"/>
<dbReference type="Proteomes" id="UP000198287">
    <property type="component" value="Unassembled WGS sequence"/>
</dbReference>
<dbReference type="EMBL" id="LNIX01000058">
    <property type="protein sequence ID" value="OXA37390.1"/>
    <property type="molecule type" value="Genomic_DNA"/>
</dbReference>
<organism evidence="2 3">
    <name type="scientific">Folsomia candida</name>
    <name type="common">Springtail</name>
    <dbReference type="NCBI Taxonomy" id="158441"/>
    <lineage>
        <taxon>Eukaryota</taxon>
        <taxon>Metazoa</taxon>
        <taxon>Ecdysozoa</taxon>
        <taxon>Arthropoda</taxon>
        <taxon>Hexapoda</taxon>
        <taxon>Collembola</taxon>
        <taxon>Entomobryomorpha</taxon>
        <taxon>Isotomoidea</taxon>
        <taxon>Isotomidae</taxon>
        <taxon>Proisotominae</taxon>
        <taxon>Folsomia</taxon>
    </lineage>
</organism>